<dbReference type="GO" id="GO:0000053">
    <property type="term" value="P:argininosuccinate metabolic process"/>
    <property type="evidence" value="ECO:0007669"/>
    <property type="project" value="TreeGrafter"/>
</dbReference>
<dbReference type="EMBL" id="QUNO01000023">
    <property type="protein sequence ID" value="REH30776.1"/>
    <property type="molecule type" value="Genomic_DNA"/>
</dbReference>
<dbReference type="GO" id="GO:0005524">
    <property type="term" value="F:ATP binding"/>
    <property type="evidence" value="ECO:0007669"/>
    <property type="project" value="UniProtKB-KW"/>
</dbReference>
<comment type="pathway">
    <text evidence="1">Amino-acid biosynthesis; L-arginine biosynthesis; L-arginine from L-ornithine and carbamoyl phosphate: step 2/3.</text>
</comment>
<reference evidence="9 10" key="1">
    <citation type="submission" date="2018-08" db="EMBL/GenBank/DDBJ databases">
        <title>Genomic Encyclopedia of Archaeal and Bacterial Type Strains, Phase II (KMG-II): from individual species to whole genera.</title>
        <authorList>
            <person name="Goeker M."/>
        </authorList>
    </citation>
    <scope>NUCLEOTIDE SEQUENCE [LARGE SCALE GENOMIC DNA]</scope>
    <source>
        <strain evidence="9 10">DSM 45791</strain>
    </source>
</reference>
<keyword evidence="3" id="KW-0055">Arginine biosynthesis</keyword>
<dbReference type="PANTHER" id="PTHR11587:SF2">
    <property type="entry name" value="ARGININOSUCCINATE SYNTHASE"/>
    <property type="match status" value="1"/>
</dbReference>
<dbReference type="EC" id="6.3.4.5" evidence="2"/>
<organism evidence="9 10">
    <name type="scientific">Kutzneria buriramensis</name>
    <dbReference type="NCBI Taxonomy" id="1045776"/>
    <lineage>
        <taxon>Bacteria</taxon>
        <taxon>Bacillati</taxon>
        <taxon>Actinomycetota</taxon>
        <taxon>Actinomycetes</taxon>
        <taxon>Pseudonocardiales</taxon>
        <taxon>Pseudonocardiaceae</taxon>
        <taxon>Kutzneria</taxon>
    </lineage>
</organism>
<proteinExistence type="predicted"/>
<evidence type="ECO:0000256" key="6">
    <source>
        <dbReference type="ARBA" id="ARBA00022741"/>
    </source>
</evidence>
<evidence type="ECO:0000256" key="1">
    <source>
        <dbReference type="ARBA" id="ARBA00004967"/>
    </source>
</evidence>
<dbReference type="PANTHER" id="PTHR11587">
    <property type="entry name" value="ARGININOSUCCINATE SYNTHASE"/>
    <property type="match status" value="1"/>
</dbReference>
<dbReference type="GO" id="GO:0000050">
    <property type="term" value="P:urea cycle"/>
    <property type="evidence" value="ECO:0007669"/>
    <property type="project" value="TreeGrafter"/>
</dbReference>
<dbReference type="Pfam" id="PF20979">
    <property type="entry name" value="Arginosuc_syn_C"/>
    <property type="match status" value="2"/>
</dbReference>
<dbReference type="InterPro" id="IPR024074">
    <property type="entry name" value="AS_cat/multimer_dom_body"/>
</dbReference>
<feature type="domain" description="Arginosuccinate synthase C-terminal" evidence="8">
    <location>
        <begin position="34"/>
        <end position="72"/>
    </location>
</feature>
<dbReference type="GO" id="GO:0006526">
    <property type="term" value="P:L-arginine biosynthetic process"/>
    <property type="evidence" value="ECO:0007669"/>
    <property type="project" value="UniProtKB-UniPathway"/>
</dbReference>
<dbReference type="GO" id="GO:0004055">
    <property type="term" value="F:argininosuccinate synthase activity"/>
    <property type="evidence" value="ECO:0007669"/>
    <property type="project" value="UniProtKB-EC"/>
</dbReference>
<evidence type="ECO:0000313" key="10">
    <source>
        <dbReference type="Proteomes" id="UP000256269"/>
    </source>
</evidence>
<gene>
    <name evidence="9" type="ORF">BCF44_123135</name>
</gene>
<dbReference type="Proteomes" id="UP000256269">
    <property type="component" value="Unassembled WGS sequence"/>
</dbReference>
<dbReference type="InterPro" id="IPR001518">
    <property type="entry name" value="Arginosuc_synth"/>
</dbReference>
<accession>A0A3E0GXI1</accession>
<keyword evidence="10" id="KW-1185">Reference proteome</keyword>
<keyword evidence="7" id="KW-0067">ATP-binding</keyword>
<dbReference type="OrthoDB" id="9801641at2"/>
<evidence type="ECO:0000313" key="9">
    <source>
        <dbReference type="EMBL" id="REH30776.1"/>
    </source>
</evidence>
<keyword evidence="6" id="KW-0547">Nucleotide-binding</keyword>
<comment type="caution">
    <text evidence="9">The sequence shown here is derived from an EMBL/GenBank/DDBJ whole genome shotgun (WGS) entry which is preliminary data.</text>
</comment>
<keyword evidence="4" id="KW-0436">Ligase</keyword>
<evidence type="ECO:0000259" key="8">
    <source>
        <dbReference type="Pfam" id="PF20979"/>
    </source>
</evidence>
<evidence type="ECO:0000256" key="2">
    <source>
        <dbReference type="ARBA" id="ARBA00012286"/>
    </source>
</evidence>
<evidence type="ECO:0000256" key="4">
    <source>
        <dbReference type="ARBA" id="ARBA00022598"/>
    </source>
</evidence>
<dbReference type="GO" id="GO:0005737">
    <property type="term" value="C:cytoplasm"/>
    <property type="evidence" value="ECO:0007669"/>
    <property type="project" value="TreeGrafter"/>
</dbReference>
<dbReference type="UniPathway" id="UPA00068">
    <property type="reaction ID" value="UER00113"/>
</dbReference>
<dbReference type="AlphaFoldDB" id="A0A3E0GXI1"/>
<name>A0A3E0GXI1_9PSEU</name>
<protein>
    <recommendedName>
        <fullName evidence="2">argininosuccinate synthase</fullName>
        <ecNumber evidence="2">6.3.4.5</ecNumber>
    </recommendedName>
</protein>
<dbReference type="Gene3D" id="3.90.1260.10">
    <property type="entry name" value="Argininosuccinate synthetase, chain A, domain 2"/>
    <property type="match status" value="2"/>
</dbReference>
<dbReference type="InterPro" id="IPR048268">
    <property type="entry name" value="Arginosuc_syn_C"/>
</dbReference>
<feature type="domain" description="Arginosuccinate synthase C-terminal" evidence="8">
    <location>
        <begin position="73"/>
        <end position="142"/>
    </location>
</feature>
<evidence type="ECO:0000256" key="5">
    <source>
        <dbReference type="ARBA" id="ARBA00022605"/>
    </source>
</evidence>
<evidence type="ECO:0000256" key="7">
    <source>
        <dbReference type="ARBA" id="ARBA00022840"/>
    </source>
</evidence>
<sequence>MSDEDFCRKAVQANALINHPTPVWCPTNMFVGSDAEQVVITFDQGVPVAIDGETVTMLEAVQELNWRVGGSGQPGAATLIAAHRQLEDRTVEPDLLRFKRQVERRWAKLVEDGGWTSPLREALDAFITTSQEHVTGEVRLDLRDRLRPAA</sequence>
<dbReference type="SUPFAM" id="SSF69864">
    <property type="entry name" value="Argininosuccinate synthetase, C-terminal domain"/>
    <property type="match status" value="1"/>
</dbReference>
<keyword evidence="5" id="KW-0028">Amino-acid biosynthesis</keyword>
<evidence type="ECO:0000256" key="3">
    <source>
        <dbReference type="ARBA" id="ARBA00022571"/>
    </source>
</evidence>